<sequence>MEEKVKELLQNCPKLQLPCLPSVKDLTVWYCSNEQLKSISNLNALNQLHLCDSDQVSCFPEGMMNNMTSLATLHIYSFRELKELPSDITKLTALSHLRISNCGKLECLPEQGWERLSSLRQLSIIECKSLGSLPDGVRHFTSIFDY</sequence>
<accession>A0A445BQ69</accession>
<dbReference type="Proteomes" id="UP000289738">
    <property type="component" value="Chromosome A09"/>
</dbReference>
<dbReference type="InterPro" id="IPR055414">
    <property type="entry name" value="LRR_R13L4/SHOC2-like"/>
</dbReference>
<dbReference type="STRING" id="3818.A0A445BQ69"/>
<dbReference type="SUPFAM" id="SSF52058">
    <property type="entry name" value="L domain-like"/>
    <property type="match status" value="1"/>
</dbReference>
<evidence type="ECO:0000256" key="1">
    <source>
        <dbReference type="ARBA" id="ARBA00022737"/>
    </source>
</evidence>
<dbReference type="InterPro" id="IPR032675">
    <property type="entry name" value="LRR_dom_sf"/>
</dbReference>
<dbReference type="EMBL" id="SDMP01000009">
    <property type="protein sequence ID" value="RYR40781.1"/>
    <property type="molecule type" value="Genomic_DNA"/>
</dbReference>
<dbReference type="Pfam" id="PF23598">
    <property type="entry name" value="LRR_14"/>
    <property type="match status" value="1"/>
</dbReference>
<proteinExistence type="predicted"/>
<dbReference type="Gene3D" id="3.80.10.10">
    <property type="entry name" value="Ribonuclease Inhibitor"/>
    <property type="match status" value="1"/>
</dbReference>
<dbReference type="PANTHER" id="PTHR36766:SF30">
    <property type="entry name" value="TIR-NBS TYPE DISEASE RESISTANCE PROTEIN-RELATED"/>
    <property type="match status" value="1"/>
</dbReference>
<comment type="caution">
    <text evidence="4">The sequence shown here is derived from an EMBL/GenBank/DDBJ whole genome shotgun (WGS) entry which is preliminary data.</text>
</comment>
<dbReference type="AlphaFoldDB" id="A0A445BQ69"/>
<dbReference type="GO" id="GO:0006952">
    <property type="term" value="P:defense response"/>
    <property type="evidence" value="ECO:0007669"/>
    <property type="project" value="UniProtKB-KW"/>
</dbReference>
<gene>
    <name evidence="4" type="ORF">Ahy_A09g046516</name>
</gene>
<organism evidence="4 5">
    <name type="scientific">Arachis hypogaea</name>
    <name type="common">Peanut</name>
    <dbReference type="NCBI Taxonomy" id="3818"/>
    <lineage>
        <taxon>Eukaryota</taxon>
        <taxon>Viridiplantae</taxon>
        <taxon>Streptophyta</taxon>
        <taxon>Embryophyta</taxon>
        <taxon>Tracheophyta</taxon>
        <taxon>Spermatophyta</taxon>
        <taxon>Magnoliopsida</taxon>
        <taxon>eudicotyledons</taxon>
        <taxon>Gunneridae</taxon>
        <taxon>Pentapetalae</taxon>
        <taxon>rosids</taxon>
        <taxon>fabids</taxon>
        <taxon>Fabales</taxon>
        <taxon>Fabaceae</taxon>
        <taxon>Papilionoideae</taxon>
        <taxon>50 kb inversion clade</taxon>
        <taxon>dalbergioids sensu lato</taxon>
        <taxon>Dalbergieae</taxon>
        <taxon>Pterocarpus clade</taxon>
        <taxon>Arachis</taxon>
    </lineage>
</organism>
<reference evidence="4 5" key="1">
    <citation type="submission" date="2019-01" db="EMBL/GenBank/DDBJ databases">
        <title>Sequencing of cultivated peanut Arachis hypogaea provides insights into genome evolution and oil improvement.</title>
        <authorList>
            <person name="Chen X."/>
        </authorList>
    </citation>
    <scope>NUCLEOTIDE SEQUENCE [LARGE SCALE GENOMIC DNA]</scope>
    <source>
        <strain evidence="5">cv. Fuhuasheng</strain>
        <tissue evidence="4">Leaves</tissue>
    </source>
</reference>
<evidence type="ECO:0000313" key="4">
    <source>
        <dbReference type="EMBL" id="RYR40781.1"/>
    </source>
</evidence>
<evidence type="ECO:0000259" key="3">
    <source>
        <dbReference type="Pfam" id="PF23598"/>
    </source>
</evidence>
<protein>
    <recommendedName>
        <fullName evidence="3">Disease resistance R13L4/SHOC-2-like LRR domain-containing protein</fullName>
    </recommendedName>
</protein>
<name>A0A445BQ69_ARAHY</name>
<feature type="domain" description="Disease resistance R13L4/SHOC-2-like LRR" evidence="3">
    <location>
        <begin position="26"/>
        <end position="128"/>
    </location>
</feature>
<keyword evidence="2" id="KW-0611">Plant defense</keyword>
<evidence type="ECO:0000256" key="2">
    <source>
        <dbReference type="ARBA" id="ARBA00022821"/>
    </source>
</evidence>
<evidence type="ECO:0000313" key="5">
    <source>
        <dbReference type="Proteomes" id="UP000289738"/>
    </source>
</evidence>
<keyword evidence="5" id="KW-1185">Reference proteome</keyword>
<keyword evidence="1" id="KW-0677">Repeat</keyword>
<dbReference type="PANTHER" id="PTHR36766">
    <property type="entry name" value="PLANT BROAD-SPECTRUM MILDEW RESISTANCE PROTEIN RPW8"/>
    <property type="match status" value="1"/>
</dbReference>